<dbReference type="STRING" id="251221.gene:10760970"/>
<feature type="compositionally biased region" description="Gly residues" evidence="1">
    <location>
        <begin position="61"/>
        <end position="72"/>
    </location>
</feature>
<dbReference type="KEGG" id="gvi:gsl3458"/>
<evidence type="ECO:0000313" key="2">
    <source>
        <dbReference type="EMBL" id="BAC91399.1"/>
    </source>
</evidence>
<dbReference type="EnsemblBacteria" id="BAC91399">
    <property type="protein sequence ID" value="BAC91399"/>
    <property type="gene ID" value="BAC91399"/>
</dbReference>
<dbReference type="InParanoid" id="Q7NFR6"/>
<dbReference type="HOGENOM" id="CLU_2716733_0_0_3"/>
<organism evidence="2 3">
    <name type="scientific">Gloeobacter violaceus (strain ATCC 29082 / PCC 7421)</name>
    <dbReference type="NCBI Taxonomy" id="251221"/>
    <lineage>
        <taxon>Bacteria</taxon>
        <taxon>Bacillati</taxon>
        <taxon>Cyanobacteriota</taxon>
        <taxon>Cyanophyceae</taxon>
        <taxon>Gloeobacterales</taxon>
        <taxon>Gloeobacteraceae</taxon>
        <taxon>Gloeobacter</taxon>
    </lineage>
</organism>
<reference evidence="2 3" key="1">
    <citation type="journal article" date="2003" name="DNA Res.">
        <title>Complete genome structure of Gloeobacter violaceus PCC 7421, a cyanobacterium that lacks thylakoids.</title>
        <authorList>
            <person name="Nakamura Y."/>
            <person name="Kaneko T."/>
            <person name="Sato S."/>
            <person name="Mimuro M."/>
            <person name="Miyashita H."/>
            <person name="Tsuchiya T."/>
            <person name="Sasamoto S."/>
            <person name="Watanabe A."/>
            <person name="Kawashima K."/>
            <person name="Kishida Y."/>
            <person name="Kiyokawa C."/>
            <person name="Kohara M."/>
            <person name="Matsumoto M."/>
            <person name="Matsuno A."/>
            <person name="Nakazaki N."/>
            <person name="Shimpo S."/>
            <person name="Takeuchi C."/>
            <person name="Yamada M."/>
            <person name="Tabata S."/>
        </authorList>
    </citation>
    <scope>NUCLEOTIDE SEQUENCE [LARGE SCALE GENOMIC DNA]</scope>
    <source>
        <strain evidence="3">ATCC 29082 / PCC 7421</strain>
    </source>
</reference>
<sequence>MFSRFLASIARGCRQWAAQRRRQQAMEMELSRGRFGANPNFDSMDGFFRSKGFEAQDSSGGFDGGGDGGGGD</sequence>
<gene>
    <name evidence="2" type="ordered locus">gsl3458</name>
</gene>
<name>Q7NFR6_GLOVI</name>
<proteinExistence type="predicted"/>
<protein>
    <submittedName>
        <fullName evidence="2">Gsl3458 protein</fullName>
    </submittedName>
</protein>
<feature type="region of interest" description="Disordered" evidence="1">
    <location>
        <begin position="51"/>
        <end position="72"/>
    </location>
</feature>
<dbReference type="AlphaFoldDB" id="Q7NFR6"/>
<reference evidence="2 3" key="2">
    <citation type="journal article" date="2003" name="DNA Res.">
        <title>Complete genome structure of Gloeobacter violaceus PCC 7421, a cyanobacterium that lacks thylakoids (supplement).</title>
        <authorList>
            <person name="Nakamura Y."/>
            <person name="Kaneko T."/>
            <person name="Sato S."/>
            <person name="Mimuro M."/>
            <person name="Miyashita H."/>
            <person name="Tsuchiya T."/>
            <person name="Sasamoto S."/>
            <person name="Watanabe A."/>
            <person name="Kawashima K."/>
            <person name="Kishida Y."/>
            <person name="Kiyokawa C."/>
            <person name="Kohara M."/>
            <person name="Matsumoto M."/>
            <person name="Matsuno A."/>
            <person name="Nakazaki N."/>
            <person name="Shimpo S."/>
            <person name="Takeuchi C."/>
            <person name="Yamada M."/>
            <person name="Tabata S."/>
        </authorList>
    </citation>
    <scope>NUCLEOTIDE SEQUENCE [LARGE SCALE GENOMIC DNA]</scope>
    <source>
        <strain evidence="3">ATCC 29082 / PCC 7421</strain>
    </source>
</reference>
<dbReference type="Proteomes" id="UP000000557">
    <property type="component" value="Chromosome"/>
</dbReference>
<keyword evidence="3" id="KW-1185">Reference proteome</keyword>
<dbReference type="EMBL" id="BA000045">
    <property type="protein sequence ID" value="BAC91399.1"/>
    <property type="molecule type" value="Genomic_DNA"/>
</dbReference>
<accession>Q7NFR6</accession>
<evidence type="ECO:0000256" key="1">
    <source>
        <dbReference type="SAM" id="MobiDB-lite"/>
    </source>
</evidence>
<evidence type="ECO:0000313" key="3">
    <source>
        <dbReference type="Proteomes" id="UP000000557"/>
    </source>
</evidence>